<dbReference type="STRING" id="76114.ebA2860"/>
<accession>Q5P4M8</accession>
<dbReference type="EMBL" id="CR555306">
    <property type="protein sequence ID" value="CAI07734.1"/>
    <property type="molecule type" value="Genomic_DNA"/>
</dbReference>
<dbReference type="RefSeq" id="WP_011237448.1">
    <property type="nucleotide sequence ID" value="NC_006513.1"/>
</dbReference>
<dbReference type="AlphaFoldDB" id="Q5P4M8"/>
<protein>
    <submittedName>
        <fullName evidence="1">Uncharacterized protein</fullName>
    </submittedName>
</protein>
<evidence type="ECO:0000313" key="1">
    <source>
        <dbReference type="EMBL" id="CAI07734.1"/>
    </source>
</evidence>
<organism evidence="1 2">
    <name type="scientific">Aromatoleum aromaticum (strain DSM 19018 / LMG 30748 / EbN1)</name>
    <name type="common">Azoarcus sp. (strain EbN1)</name>
    <dbReference type="NCBI Taxonomy" id="76114"/>
    <lineage>
        <taxon>Bacteria</taxon>
        <taxon>Pseudomonadati</taxon>
        <taxon>Pseudomonadota</taxon>
        <taxon>Betaproteobacteria</taxon>
        <taxon>Rhodocyclales</taxon>
        <taxon>Rhodocyclaceae</taxon>
        <taxon>Aromatoleum</taxon>
    </lineage>
</organism>
<keyword evidence="2" id="KW-1185">Reference proteome</keyword>
<dbReference type="Proteomes" id="UP000006552">
    <property type="component" value="Chromosome"/>
</dbReference>
<evidence type="ECO:0000313" key="2">
    <source>
        <dbReference type="Proteomes" id="UP000006552"/>
    </source>
</evidence>
<dbReference type="KEGG" id="eba:ebA2860"/>
<dbReference type="HOGENOM" id="CLU_1773558_0_0_4"/>
<sequence>MDILAFLRERGSTPNATDEALYEFVAAELVNSAVKQGLWTKALSDSDWDEARAKALYVKMRFTQLRNELISETTRQRALLSDPKNEAAACGLSEEEIEYLGNPIKAIRYLEKYRVSKNNLLKAISLGKIRSVICREILWVQNRKIT</sequence>
<dbReference type="eggNOG" id="ENOG5033WMA">
    <property type="taxonomic scope" value="Bacteria"/>
</dbReference>
<proteinExistence type="predicted"/>
<gene>
    <name evidence="1" type="ORF">ebA2860</name>
</gene>
<name>Q5P4M8_AROAE</name>
<reference evidence="1 2" key="1">
    <citation type="journal article" date="2005" name="Arch. Microbiol.">
        <title>The genome sequence of an anaerobic aromatic-degrading denitrifying bacterium, strain EbN1.</title>
        <authorList>
            <person name="Rabus R."/>
            <person name="Kube M."/>
            <person name="Heider J."/>
            <person name="Beck A."/>
            <person name="Heitmann K."/>
            <person name="Widdel F."/>
            <person name="Reinhardt R."/>
        </authorList>
    </citation>
    <scope>NUCLEOTIDE SEQUENCE [LARGE SCALE GENOMIC DNA]</scope>
    <source>
        <strain evidence="1 2">EbN1</strain>
    </source>
</reference>
<dbReference type="OrthoDB" id="7069299at2"/>